<keyword evidence="2" id="KW-1185">Reference proteome</keyword>
<dbReference type="SUPFAM" id="SSF48371">
    <property type="entry name" value="ARM repeat"/>
    <property type="match status" value="1"/>
</dbReference>
<accession>A2DQ56</accession>
<proteinExistence type="predicted"/>
<dbReference type="EMBL" id="DS113230">
    <property type="protein sequence ID" value="EAY17483.1"/>
    <property type="molecule type" value="Genomic_DNA"/>
</dbReference>
<organism evidence="1 2">
    <name type="scientific">Trichomonas vaginalis (strain ATCC PRA-98 / G3)</name>
    <dbReference type="NCBI Taxonomy" id="412133"/>
    <lineage>
        <taxon>Eukaryota</taxon>
        <taxon>Metamonada</taxon>
        <taxon>Parabasalia</taxon>
        <taxon>Trichomonadida</taxon>
        <taxon>Trichomonadidae</taxon>
        <taxon>Trichomonas</taxon>
    </lineage>
</organism>
<gene>
    <name evidence="1" type="ORF">TVAG_494250</name>
</gene>
<dbReference type="Proteomes" id="UP000001542">
    <property type="component" value="Unassembled WGS sequence"/>
</dbReference>
<dbReference type="AlphaFoldDB" id="A2DQ56"/>
<reference evidence="1" key="2">
    <citation type="journal article" date="2007" name="Science">
        <title>Draft genome sequence of the sexually transmitted pathogen Trichomonas vaginalis.</title>
        <authorList>
            <person name="Carlton J.M."/>
            <person name="Hirt R.P."/>
            <person name="Silva J.C."/>
            <person name="Delcher A.L."/>
            <person name="Schatz M."/>
            <person name="Zhao Q."/>
            <person name="Wortman J.R."/>
            <person name="Bidwell S.L."/>
            <person name="Alsmark U.C.M."/>
            <person name="Besteiro S."/>
            <person name="Sicheritz-Ponten T."/>
            <person name="Noel C.J."/>
            <person name="Dacks J.B."/>
            <person name="Foster P.G."/>
            <person name="Simillion C."/>
            <person name="Van de Peer Y."/>
            <person name="Miranda-Saavedra D."/>
            <person name="Barton G.J."/>
            <person name="Westrop G.D."/>
            <person name="Mueller S."/>
            <person name="Dessi D."/>
            <person name="Fiori P.L."/>
            <person name="Ren Q."/>
            <person name="Paulsen I."/>
            <person name="Zhang H."/>
            <person name="Bastida-Corcuera F.D."/>
            <person name="Simoes-Barbosa A."/>
            <person name="Brown M.T."/>
            <person name="Hayes R.D."/>
            <person name="Mukherjee M."/>
            <person name="Okumura C.Y."/>
            <person name="Schneider R."/>
            <person name="Smith A.J."/>
            <person name="Vanacova S."/>
            <person name="Villalvazo M."/>
            <person name="Haas B.J."/>
            <person name="Pertea M."/>
            <person name="Feldblyum T.V."/>
            <person name="Utterback T.R."/>
            <person name="Shu C.L."/>
            <person name="Osoegawa K."/>
            <person name="de Jong P.J."/>
            <person name="Hrdy I."/>
            <person name="Horvathova L."/>
            <person name="Zubacova Z."/>
            <person name="Dolezal P."/>
            <person name="Malik S.B."/>
            <person name="Logsdon J.M. Jr."/>
            <person name="Henze K."/>
            <person name="Gupta A."/>
            <person name="Wang C.C."/>
            <person name="Dunne R.L."/>
            <person name="Upcroft J.A."/>
            <person name="Upcroft P."/>
            <person name="White O."/>
            <person name="Salzberg S.L."/>
            <person name="Tang P."/>
            <person name="Chiu C.-H."/>
            <person name="Lee Y.-S."/>
            <person name="Embley T.M."/>
            <person name="Coombs G.H."/>
            <person name="Mottram J.C."/>
            <person name="Tachezy J."/>
            <person name="Fraser-Liggett C.M."/>
            <person name="Johnson P.J."/>
        </authorList>
    </citation>
    <scope>NUCLEOTIDE SEQUENCE [LARGE SCALE GENOMIC DNA]</scope>
    <source>
        <strain evidence="1">G3</strain>
    </source>
</reference>
<evidence type="ECO:0008006" key="3">
    <source>
        <dbReference type="Google" id="ProtNLM"/>
    </source>
</evidence>
<name>A2DQ56_TRIV3</name>
<dbReference type="InterPro" id="IPR016024">
    <property type="entry name" value="ARM-type_fold"/>
</dbReference>
<dbReference type="InParanoid" id="A2DQ56"/>
<dbReference type="VEuPathDB" id="TrichDB:TVAGG3_0385320"/>
<evidence type="ECO:0000313" key="1">
    <source>
        <dbReference type="EMBL" id="EAY17483.1"/>
    </source>
</evidence>
<reference evidence="1" key="1">
    <citation type="submission" date="2006-10" db="EMBL/GenBank/DDBJ databases">
        <authorList>
            <person name="Amadeo P."/>
            <person name="Zhao Q."/>
            <person name="Wortman J."/>
            <person name="Fraser-Liggett C."/>
            <person name="Carlton J."/>
        </authorList>
    </citation>
    <scope>NUCLEOTIDE SEQUENCE</scope>
    <source>
        <strain evidence="1">G3</strain>
    </source>
</reference>
<dbReference type="RefSeq" id="XP_001329618.1">
    <property type="nucleotide sequence ID" value="XM_001329583.1"/>
</dbReference>
<evidence type="ECO:0000313" key="2">
    <source>
        <dbReference type="Proteomes" id="UP000001542"/>
    </source>
</evidence>
<dbReference type="KEGG" id="tva:4775500"/>
<dbReference type="VEuPathDB" id="TrichDB:TVAG_494250"/>
<protein>
    <recommendedName>
        <fullName evidence="3">Importin N-terminal domain-containing protein</fullName>
    </recommendedName>
</protein>
<sequence length="884" mass="102484">MNEPIHDPTPIEIETLKGLFLETGLNPEANLELKRIASQDQIQFFYSTSKIISSLPIPKNDENSDSNEYRIFKIAISLITSCLKPFQNYDRDIDQEYLNRVVSSIHNNICITFYNILGCPIDEIRSQAAVIASQLIRIDLKQKREAKFGFSQKLMDDFKNTNDNFIKLGDLETFILCIEEDTINKKIREYRIFVMNLYEITPIIFNSNISKKNKIICLKTFHLLFTKIKFERVKKDLAFNCLTLLLKEFTAKPDSIEFYTSLCSATKAIICYLIPFMTQDIFDQLLEVISLNYLDGETDLQFLAMRIKIWKAIIKTEKEIRQSNFLQQIATNLCDGLLETICAGDYSNCANVDTYLAQYEALKALKILGEMIPEYLVSKAFEIYSEVSTENSNQVVLSMCILQVLIQINEISAHEIKRHMDQVFEICQNPNIDANTKNACLNVMHSFIECRLNDDENKVEIIEKLFATFDILFQSGNIQLYSSIFKILVVFFGVFKHLDYDSYVQVHASKLYEKIEQYLTISQHTNNVELIIAGYKSLYDFVKTLNFSDFIMRIYSIYAQKFQEHAQQFIQTRGISGETGIFEGISLVLRAISVKMILKVENEVFIDIIEIIFQTLEVSLEPYLINLLAQLVACLGPASSNYDEKICQIYNSCMETNNLLIICSCCNLISITFEEANQQTNYLRTVAINIWDSLYSFFTSNYPGDLETDYFNLILHGLTSMISFLPPQYFVEKRDNFFNSLDSITRNIPRFKKIDFGDDDYLVTLALLFQGYGKVIEMYREDEHSLIMDRNRQNESFLYANRQRYTTLFKIADENFDYNSSKNADNMVAAFLIFLDVLIKGIGQSISLELNAKWVRKLFDFASSSTNRFINNQAYHMRERYLNL</sequence>